<accession>H1W547</accession>
<evidence type="ECO:0000313" key="2">
    <source>
        <dbReference type="Proteomes" id="UP000007174"/>
    </source>
</evidence>
<gene>
    <name evidence="1" type="ORF">CH063_15932</name>
</gene>
<name>H1W547_COLHI</name>
<evidence type="ECO:0000313" key="1">
    <source>
        <dbReference type="EMBL" id="CCF47611.1"/>
    </source>
</evidence>
<organism evidence="1 2">
    <name type="scientific">Colletotrichum higginsianum (strain IMI 349063)</name>
    <name type="common">Crucifer anthracnose fungus</name>
    <dbReference type="NCBI Taxonomy" id="759273"/>
    <lineage>
        <taxon>Eukaryota</taxon>
        <taxon>Fungi</taxon>
        <taxon>Dikarya</taxon>
        <taxon>Ascomycota</taxon>
        <taxon>Pezizomycotina</taxon>
        <taxon>Sordariomycetes</taxon>
        <taxon>Hypocreomycetidae</taxon>
        <taxon>Glomerellales</taxon>
        <taxon>Glomerellaceae</taxon>
        <taxon>Colletotrichum</taxon>
        <taxon>Colletotrichum destructivum species complex</taxon>
    </lineage>
</organism>
<sequence>MLLPSKRWAGRWYGFFIGIQRTLTTAPTPWGTDQSMTWLASRTANRTANVSKCSAVCSLPLLVSPRLKPANEAEPLAASHPRFAAWSGGTLGSWLPLPPRRRPDRAVFYF</sequence>
<dbReference type="Proteomes" id="UP000007174">
    <property type="component" value="Unassembled WGS sequence"/>
</dbReference>
<proteinExistence type="predicted"/>
<dbReference type="HOGENOM" id="CLU_2365214_0_0_1"/>
<reference evidence="2" key="1">
    <citation type="journal article" date="2012" name="Nat. Genet.">
        <title>Lifestyle transitions in plant pathogenic Colletotrichum fungi deciphered by genome and transcriptome analyses.</title>
        <authorList>
            <person name="O'Connell R.J."/>
            <person name="Thon M.R."/>
            <person name="Hacquard S."/>
            <person name="Amyotte S.G."/>
            <person name="Kleemann J."/>
            <person name="Torres M.F."/>
            <person name="Damm U."/>
            <person name="Buiate E.A."/>
            <person name="Epstein L."/>
            <person name="Alkan N."/>
            <person name="Altmueller J."/>
            <person name="Alvarado-Balderrama L."/>
            <person name="Bauser C.A."/>
            <person name="Becker C."/>
            <person name="Birren B.W."/>
            <person name="Chen Z."/>
            <person name="Choi J."/>
            <person name="Crouch J.A."/>
            <person name="Duvick J.P."/>
            <person name="Farman M.A."/>
            <person name="Gan P."/>
            <person name="Heiman D."/>
            <person name="Henrissat B."/>
            <person name="Howard R.J."/>
            <person name="Kabbage M."/>
            <person name="Koch C."/>
            <person name="Kracher B."/>
            <person name="Kubo Y."/>
            <person name="Law A.D."/>
            <person name="Lebrun M.-H."/>
            <person name="Lee Y.-H."/>
            <person name="Miyara I."/>
            <person name="Moore N."/>
            <person name="Neumann U."/>
            <person name="Nordstroem K."/>
            <person name="Panaccione D.G."/>
            <person name="Panstruga R."/>
            <person name="Place M."/>
            <person name="Proctor R.H."/>
            <person name="Prusky D."/>
            <person name="Rech G."/>
            <person name="Reinhardt R."/>
            <person name="Rollins J.A."/>
            <person name="Rounsley S."/>
            <person name="Schardl C.L."/>
            <person name="Schwartz D.C."/>
            <person name="Shenoy N."/>
            <person name="Shirasu K."/>
            <person name="Sikhakolli U.R."/>
            <person name="Stueber K."/>
            <person name="Sukno S.A."/>
            <person name="Sweigard J.A."/>
            <person name="Takano Y."/>
            <person name="Takahara H."/>
            <person name="Trail F."/>
            <person name="van der Does H.C."/>
            <person name="Voll L.M."/>
            <person name="Will I."/>
            <person name="Young S."/>
            <person name="Zeng Q."/>
            <person name="Zhang J."/>
            <person name="Zhou S."/>
            <person name="Dickman M.B."/>
            <person name="Schulze-Lefert P."/>
            <person name="Ver Loren van Themaat E."/>
            <person name="Ma L.-J."/>
            <person name="Vaillancourt L.J."/>
        </authorList>
    </citation>
    <scope>NUCLEOTIDE SEQUENCE [LARGE SCALE GENOMIC DNA]</scope>
    <source>
        <strain evidence="2">IMI 349063</strain>
    </source>
</reference>
<protein>
    <submittedName>
        <fullName evidence="1">Uncharacterized protein</fullName>
    </submittedName>
</protein>
<dbReference type="AlphaFoldDB" id="H1W547"/>
<dbReference type="EMBL" id="CACQ02009926">
    <property type="protein sequence ID" value="CCF47611.1"/>
    <property type="molecule type" value="Genomic_DNA"/>
</dbReference>